<feature type="compositionally biased region" description="Low complexity" evidence="1">
    <location>
        <begin position="302"/>
        <end position="319"/>
    </location>
</feature>
<protein>
    <recommendedName>
        <fullName evidence="2">Globin domain-containing protein</fullName>
    </recommendedName>
</protein>
<gene>
    <name evidence="3" type="ORF">G210_5766</name>
</gene>
<dbReference type="GO" id="GO:0020037">
    <property type="term" value="F:heme binding"/>
    <property type="evidence" value="ECO:0007669"/>
    <property type="project" value="InterPro"/>
</dbReference>
<dbReference type="InterPro" id="IPR044399">
    <property type="entry name" value="Mb-like_M"/>
</dbReference>
<dbReference type="PROSITE" id="PS01033">
    <property type="entry name" value="GLOBIN"/>
    <property type="match status" value="1"/>
</dbReference>
<dbReference type="GO" id="GO:0071949">
    <property type="term" value="F:FAD binding"/>
    <property type="evidence" value="ECO:0007669"/>
    <property type="project" value="TreeGrafter"/>
</dbReference>
<feature type="region of interest" description="Disordered" evidence="1">
    <location>
        <begin position="387"/>
        <end position="493"/>
    </location>
</feature>
<dbReference type="InterPro" id="IPR000971">
    <property type="entry name" value="Globin"/>
</dbReference>
<dbReference type="GO" id="GO:0008941">
    <property type="term" value="F:nitric oxide dioxygenase NAD(P)H activity"/>
    <property type="evidence" value="ECO:0007669"/>
    <property type="project" value="TreeGrafter"/>
</dbReference>
<dbReference type="PANTHER" id="PTHR43396:SF6">
    <property type="entry name" value="ABL201WP"/>
    <property type="match status" value="1"/>
</dbReference>
<dbReference type="OMA" id="NVKKVPY"/>
<dbReference type="GO" id="GO:0071500">
    <property type="term" value="P:cellular response to nitrosative stress"/>
    <property type="evidence" value="ECO:0007669"/>
    <property type="project" value="TreeGrafter"/>
</dbReference>
<evidence type="ECO:0000313" key="3">
    <source>
        <dbReference type="EMBL" id="EMG50931.1"/>
    </source>
</evidence>
<dbReference type="HOGENOM" id="CLU_347492_0_0_1"/>
<evidence type="ECO:0000256" key="1">
    <source>
        <dbReference type="SAM" id="MobiDB-lite"/>
    </source>
</evidence>
<name>M3IW96_CANMX</name>
<dbReference type="EMBL" id="AOGT01000070">
    <property type="protein sequence ID" value="EMG50931.1"/>
    <property type="molecule type" value="Genomic_DNA"/>
</dbReference>
<organism evidence="3 4">
    <name type="scientific">Candida maltosa (strain Xu316)</name>
    <name type="common">Yeast</name>
    <dbReference type="NCBI Taxonomy" id="1245528"/>
    <lineage>
        <taxon>Eukaryota</taxon>
        <taxon>Fungi</taxon>
        <taxon>Dikarya</taxon>
        <taxon>Ascomycota</taxon>
        <taxon>Saccharomycotina</taxon>
        <taxon>Pichiomycetes</taxon>
        <taxon>Debaryomycetaceae</taxon>
        <taxon>Candida/Lodderomyces clade</taxon>
        <taxon>Candida</taxon>
    </lineage>
</organism>
<keyword evidence="4" id="KW-1185">Reference proteome</keyword>
<reference evidence="3 4" key="1">
    <citation type="submission" date="2013-02" db="EMBL/GenBank/DDBJ databases">
        <title>Genome sequence of Candida maltosa Xu316, a potential industrial strain for xylitol and ethanol production.</title>
        <authorList>
            <person name="Yu J."/>
            <person name="Wang Q."/>
            <person name="Geng X."/>
            <person name="Bao W."/>
            <person name="He P."/>
            <person name="Cai J."/>
        </authorList>
    </citation>
    <scope>NUCLEOTIDE SEQUENCE [LARGE SCALE GENOMIC DNA]</scope>
    <source>
        <strain evidence="4">Xu316</strain>
    </source>
</reference>
<dbReference type="AlphaFoldDB" id="M3IW96"/>
<proteinExistence type="predicted"/>
<feature type="compositionally biased region" description="Low complexity" evidence="1">
    <location>
        <begin position="541"/>
        <end position="552"/>
    </location>
</feature>
<feature type="compositionally biased region" description="Low complexity" evidence="1">
    <location>
        <begin position="753"/>
        <end position="795"/>
    </location>
</feature>
<feature type="region of interest" description="Disordered" evidence="1">
    <location>
        <begin position="649"/>
        <end position="678"/>
    </location>
</feature>
<evidence type="ECO:0000259" key="2">
    <source>
        <dbReference type="PROSITE" id="PS01033"/>
    </source>
</evidence>
<feature type="region of interest" description="Disordered" evidence="1">
    <location>
        <begin position="515"/>
        <end position="563"/>
    </location>
</feature>
<accession>M3IW96</accession>
<dbReference type="InterPro" id="IPR009050">
    <property type="entry name" value="Globin-like_sf"/>
</dbReference>
<feature type="domain" description="Globin" evidence="2">
    <location>
        <begin position="5"/>
        <end position="143"/>
    </location>
</feature>
<feature type="compositionally biased region" description="Acidic residues" evidence="1">
    <location>
        <begin position="443"/>
        <end position="453"/>
    </location>
</feature>
<dbReference type="GO" id="GO:0046210">
    <property type="term" value="P:nitric oxide catabolic process"/>
    <property type="evidence" value="ECO:0007669"/>
    <property type="project" value="TreeGrafter"/>
</dbReference>
<dbReference type="OrthoDB" id="4025615at2759"/>
<dbReference type="PANTHER" id="PTHR43396">
    <property type="entry name" value="FLAVOHEMOPROTEIN"/>
    <property type="match status" value="1"/>
</dbReference>
<feature type="region of interest" description="Disordered" evidence="1">
    <location>
        <begin position="271"/>
        <end position="365"/>
    </location>
</feature>
<dbReference type="CDD" id="cd01040">
    <property type="entry name" value="Mb-like"/>
    <property type="match status" value="1"/>
</dbReference>
<dbReference type="Proteomes" id="UP000011777">
    <property type="component" value="Unassembled WGS sequence"/>
</dbReference>
<dbReference type="InterPro" id="IPR012292">
    <property type="entry name" value="Globin/Proto"/>
</dbReference>
<feature type="compositionally biased region" description="Polar residues" evidence="1">
    <location>
        <begin position="530"/>
        <end position="539"/>
    </location>
</feature>
<dbReference type="STRING" id="1245528.M3IW96"/>
<sequence length="929" mass="101911">MTELSLGPVELTQIISSWSKIRNKSQFHQSLYTNLIESNPQIGKIFNNNDKNVISQHALIFGDCFNFVVENIQDNALLDEFLFSFVQENQRFANMATQYLEPMGNSLIRTFRKSLGNNFNSVLELMWIKVYVFIANSILQYEEEAAMRGGSETSSLNEEEYIPPLNLARRGSSVETNPSPPPPTTTSLVEEKIEKPVIGFDNSKPVKVLDKFNSIEIDLKSNDKYKGFRRSVDVAASPIQVPIPTSSTFKKQPHVSSTISMSTTLKTMLSNTEQQDADDDYFRSPLRPSFDPRKSKRASNCSSPVPNSPRLNSNNNSMPVFVDKAGSESPRIPVSEGEEDEFVTPRASRRGSFSESSVPPSVVSNKTAAAAPAVVDGASAGSLLAKLKKFQDPESRTLPMGIDEEDDEQDPFTNKSEDSIDAPTFDPRMRRKRTGGIPSPESSEVDEQEEEDMFMNNLKSPSPPFQQQQQQAPATKEKQSVPERSLSRGGLTGGTFDYQSFGLKGLAPIVEDDDASSKYASDDEHHKLSTKSSNTSDEMSNSRTSSLSLNNSDYKSSISSGTTNHHMTDFAPIKGAGVIRPSHLRNMSIETDESFQFANTHNGHKRNTSIYSLGTKSMSGLSVNSTGRASLGFMRSSFVLKKEMETQGFNHPENVTMSLPPTPNLSNKSSKDSLRPPQSIYANKANSVSSFSRAGTQVAGTPYDSAYDLINCFDTQAPPPLPTKDGISTRSSRKVRSAVEPPQQQEKKKGGLRSRLSSIFSSKSNKSQTSLSRTPTNNSSSRISSAVSTNSSSKTAVPSVDYNKIKHNPYGEQYQQQSAPLFASKPPSLMIPPVIKKVESSGCSTSNASASIRKTTSATNKYGHRYAGSSYDLASVVTGETSTSGFSMFRGGNPNGKGKKDVKFVPPLTRNTRKGNKYNVKKVPYDIWA</sequence>
<dbReference type="eggNOG" id="ENOG502RS13">
    <property type="taxonomic scope" value="Eukaryota"/>
</dbReference>
<comment type="caution">
    <text evidence="3">The sequence shown here is derived from an EMBL/GenBank/DDBJ whole genome shotgun (WGS) entry which is preliminary data.</text>
</comment>
<feature type="region of interest" description="Disordered" evidence="1">
    <location>
        <begin position="716"/>
        <end position="798"/>
    </location>
</feature>
<feature type="compositionally biased region" description="Polar residues" evidence="1">
    <location>
        <begin position="553"/>
        <end position="563"/>
    </location>
</feature>
<dbReference type="GO" id="GO:0019825">
    <property type="term" value="F:oxygen binding"/>
    <property type="evidence" value="ECO:0007669"/>
    <property type="project" value="InterPro"/>
</dbReference>
<evidence type="ECO:0000313" key="4">
    <source>
        <dbReference type="Proteomes" id="UP000011777"/>
    </source>
</evidence>
<dbReference type="SUPFAM" id="SSF46458">
    <property type="entry name" value="Globin-like"/>
    <property type="match status" value="1"/>
</dbReference>
<dbReference type="Gene3D" id="1.10.490.10">
    <property type="entry name" value="Globins"/>
    <property type="match status" value="1"/>
</dbReference>
<feature type="compositionally biased region" description="Polar residues" evidence="1">
    <location>
        <begin position="649"/>
        <end position="668"/>
    </location>
</feature>
<feature type="compositionally biased region" description="Low complexity" evidence="1">
    <location>
        <begin position="353"/>
        <end position="365"/>
    </location>
</feature>